<protein>
    <submittedName>
        <fullName evidence="1">Uncharacterized protein</fullName>
    </submittedName>
</protein>
<dbReference type="Pfam" id="PF13181">
    <property type="entry name" value="TPR_8"/>
    <property type="match status" value="1"/>
</dbReference>
<dbReference type="PANTHER" id="PTHR12558:SF13">
    <property type="entry name" value="CELL DIVISION CYCLE PROTEIN 27 HOMOLOG"/>
    <property type="match status" value="1"/>
</dbReference>
<sequence>MEIAKIGINPGLPLEMPYLEKYGVIELERGQKRKNEELDIKVDCAPIFLAQGNFYRAKNEIKEAIANYQLSALLNPEDAWVHFSLGEMYRKQGRLDQTIKEYQKAIELEPNIAWFHFALGEVYRKENKSNLALRSLKRAAQIDPSGIWLQNALGDLYLERKMYEEAYQHFEAASR</sequence>
<dbReference type="Pfam" id="PF13414">
    <property type="entry name" value="TPR_11"/>
    <property type="match status" value="1"/>
</dbReference>
<dbReference type="InterPro" id="IPR011990">
    <property type="entry name" value="TPR-like_helical_dom_sf"/>
</dbReference>
<dbReference type="PROSITE" id="PS50293">
    <property type="entry name" value="TPR_REGION"/>
    <property type="match status" value="1"/>
</dbReference>
<dbReference type="InterPro" id="IPR019734">
    <property type="entry name" value="TPR_rpt"/>
</dbReference>
<organism evidence="1">
    <name type="scientific">marine sediment metagenome</name>
    <dbReference type="NCBI Taxonomy" id="412755"/>
    <lineage>
        <taxon>unclassified sequences</taxon>
        <taxon>metagenomes</taxon>
        <taxon>ecological metagenomes</taxon>
    </lineage>
</organism>
<dbReference type="Gene3D" id="1.25.40.10">
    <property type="entry name" value="Tetratricopeptide repeat domain"/>
    <property type="match status" value="1"/>
</dbReference>
<gene>
    <name evidence="1" type="ORF">S03H2_47816</name>
</gene>
<proteinExistence type="predicted"/>
<accession>X1JXH4</accession>
<dbReference type="SMART" id="SM00028">
    <property type="entry name" value="TPR"/>
    <property type="match status" value="3"/>
</dbReference>
<comment type="caution">
    <text evidence="1">The sequence shown here is derived from an EMBL/GenBank/DDBJ whole genome shotgun (WGS) entry which is preliminary data.</text>
</comment>
<dbReference type="PROSITE" id="PS50005">
    <property type="entry name" value="TPR"/>
    <property type="match status" value="3"/>
</dbReference>
<reference evidence="1" key="1">
    <citation type="journal article" date="2014" name="Front. Microbiol.">
        <title>High frequency of phylogenetically diverse reductive dehalogenase-homologous genes in deep subseafloor sedimentary metagenomes.</title>
        <authorList>
            <person name="Kawai M."/>
            <person name="Futagami T."/>
            <person name="Toyoda A."/>
            <person name="Takaki Y."/>
            <person name="Nishi S."/>
            <person name="Hori S."/>
            <person name="Arai W."/>
            <person name="Tsubouchi T."/>
            <person name="Morono Y."/>
            <person name="Uchiyama I."/>
            <person name="Ito T."/>
            <person name="Fujiyama A."/>
            <person name="Inagaki F."/>
            <person name="Takami H."/>
        </authorList>
    </citation>
    <scope>NUCLEOTIDE SEQUENCE</scope>
    <source>
        <strain evidence="1">Expedition CK06-06</strain>
    </source>
</reference>
<dbReference type="PANTHER" id="PTHR12558">
    <property type="entry name" value="CELL DIVISION CYCLE 16,23,27"/>
    <property type="match status" value="1"/>
</dbReference>
<dbReference type="AlphaFoldDB" id="X1JXH4"/>
<evidence type="ECO:0000313" key="1">
    <source>
        <dbReference type="EMBL" id="GAH74478.1"/>
    </source>
</evidence>
<feature type="non-terminal residue" evidence="1">
    <location>
        <position position="175"/>
    </location>
</feature>
<dbReference type="SUPFAM" id="SSF48452">
    <property type="entry name" value="TPR-like"/>
    <property type="match status" value="1"/>
</dbReference>
<dbReference type="EMBL" id="BARU01030103">
    <property type="protein sequence ID" value="GAH74478.1"/>
    <property type="molecule type" value="Genomic_DNA"/>
</dbReference>
<name>X1JXH4_9ZZZZ</name>